<protein>
    <submittedName>
        <fullName evidence="4">Cobalt-precorrin 5A acetaldehyde-lyase</fullName>
    </submittedName>
</protein>
<gene>
    <name evidence="4" type="ORF">H171_1040</name>
</gene>
<dbReference type="InterPro" id="IPR021745">
    <property type="entry name" value="CbiG_mid"/>
</dbReference>
<proteinExistence type="predicted"/>
<dbReference type="InterPro" id="IPR038029">
    <property type="entry name" value="GbiG_N_sf"/>
</dbReference>
<organism evidence="4 5">
    <name type="scientific">[Clostridium] celerecrescens 18A</name>
    <dbReference type="NCBI Taxonomy" id="1286362"/>
    <lineage>
        <taxon>Bacteria</taxon>
        <taxon>Bacillati</taxon>
        <taxon>Bacillota</taxon>
        <taxon>Clostridia</taxon>
        <taxon>Lachnospirales</taxon>
        <taxon>Lachnospiraceae</taxon>
        <taxon>Lacrimispora</taxon>
    </lineage>
</organism>
<dbReference type="PANTHER" id="PTHR37477:SF1">
    <property type="entry name" value="COBALT-PRECORRIN-5A HYDROLASE"/>
    <property type="match status" value="1"/>
</dbReference>
<evidence type="ECO:0000259" key="3">
    <source>
        <dbReference type="Pfam" id="PF11761"/>
    </source>
</evidence>
<dbReference type="GO" id="GO:0009236">
    <property type="term" value="P:cobalamin biosynthetic process"/>
    <property type="evidence" value="ECO:0007669"/>
    <property type="project" value="InterPro"/>
</dbReference>
<dbReference type="Gene3D" id="3.40.50.11220">
    <property type="match status" value="1"/>
</dbReference>
<dbReference type="RefSeq" id="WP_242976868.1">
    <property type="nucleotide sequence ID" value="NZ_PGET01000001.1"/>
</dbReference>
<keyword evidence="4" id="KW-0456">Lyase</keyword>
<dbReference type="InterPro" id="IPR036518">
    <property type="entry name" value="CobE/GbiG_C_sf"/>
</dbReference>
<dbReference type="SUPFAM" id="SSF159672">
    <property type="entry name" value="CbiG N-terminal domain-like"/>
    <property type="match status" value="1"/>
</dbReference>
<reference evidence="4 5" key="1">
    <citation type="submission" date="2017-11" db="EMBL/GenBank/DDBJ databases">
        <title>Understudied soil microbes with underappreciated capabilities: Untangling the Clostridium saccharolyticum group.</title>
        <authorList>
            <person name="Leschine S."/>
        </authorList>
    </citation>
    <scope>NUCLEOTIDE SEQUENCE [LARGE SCALE GENOMIC DNA]</scope>
    <source>
        <strain evidence="4 5">18A</strain>
    </source>
</reference>
<evidence type="ECO:0000313" key="4">
    <source>
        <dbReference type="EMBL" id="PJJ27571.1"/>
    </source>
</evidence>
<name>A0A2M8Z2A0_9FIRM</name>
<dbReference type="Gene3D" id="3.30.420.180">
    <property type="entry name" value="CobE/GbiG C-terminal domain"/>
    <property type="match status" value="1"/>
</dbReference>
<comment type="caution">
    <text evidence="4">The sequence shown here is derived from an EMBL/GenBank/DDBJ whole genome shotgun (WGS) entry which is preliminary data.</text>
</comment>
<feature type="domain" description="Cobalamin synthesis G N-terminal" evidence="2">
    <location>
        <begin position="59"/>
        <end position="139"/>
    </location>
</feature>
<dbReference type="InterPro" id="IPR052553">
    <property type="entry name" value="CbiG_hydrolase"/>
</dbReference>
<dbReference type="InterPro" id="IPR002750">
    <property type="entry name" value="CobE/GbiG_C"/>
</dbReference>
<sequence>MMKLSIICFTEAGARLSVKLSKELLKAGQPCEAYGSEGLLKSCPDGDLMIPVSTSLSEWTRKQFLQKDGIVFIGAAGIAVRAIAPFLKSKAEDPAVVVMDDMGRFSISLLSGHLGGANELAERLAGLVGGQAVITTATDIHGRFAVDLFAKEQGLVITDLKKIKMISSAILKGENVGFHSDFLVSGKLPSGLIPGEAFGANLWITIKESGNEGPLKESLKLVPRLLVLGIGCRKGVPAKTIEKVLDRVFKEWDLSQEALAACASIDLKKEEEGICQFAASKGIPFYTYPAAVLEETEGEFSSSTFVKQITGVDNVCERAALACVKELGGGKLLVKKQAADGVTAAVAVRDWKVQLKACDSLGGNL</sequence>
<dbReference type="AlphaFoldDB" id="A0A2M8Z2A0"/>
<dbReference type="Pfam" id="PF11760">
    <property type="entry name" value="CbiG_N"/>
    <property type="match status" value="1"/>
</dbReference>
<feature type="domain" description="Cobalamin biosynthesis central region" evidence="3">
    <location>
        <begin position="144"/>
        <end position="192"/>
    </location>
</feature>
<dbReference type="Pfam" id="PF01890">
    <property type="entry name" value="CbiG_C"/>
    <property type="match status" value="1"/>
</dbReference>
<dbReference type="EMBL" id="PGET01000001">
    <property type="protein sequence ID" value="PJJ27571.1"/>
    <property type="molecule type" value="Genomic_DNA"/>
</dbReference>
<evidence type="ECO:0000313" key="5">
    <source>
        <dbReference type="Proteomes" id="UP000231092"/>
    </source>
</evidence>
<evidence type="ECO:0000259" key="1">
    <source>
        <dbReference type="Pfam" id="PF01890"/>
    </source>
</evidence>
<dbReference type="SUPFAM" id="SSF159664">
    <property type="entry name" value="CobE/GbiG C-terminal domain-like"/>
    <property type="match status" value="1"/>
</dbReference>
<dbReference type="GO" id="GO:0016829">
    <property type="term" value="F:lyase activity"/>
    <property type="evidence" value="ECO:0007669"/>
    <property type="project" value="UniProtKB-KW"/>
</dbReference>
<dbReference type="PANTHER" id="PTHR37477">
    <property type="entry name" value="COBALT-PRECORRIN-5A HYDROLASE"/>
    <property type="match status" value="1"/>
</dbReference>
<feature type="domain" description="CobE/GbiG C-terminal" evidence="1">
    <location>
        <begin position="226"/>
        <end position="347"/>
    </location>
</feature>
<dbReference type="Proteomes" id="UP000231092">
    <property type="component" value="Unassembled WGS sequence"/>
</dbReference>
<dbReference type="InterPro" id="IPR021744">
    <property type="entry name" value="CbiG_N"/>
</dbReference>
<dbReference type="Pfam" id="PF11761">
    <property type="entry name" value="CbiG_mid"/>
    <property type="match status" value="1"/>
</dbReference>
<evidence type="ECO:0000259" key="2">
    <source>
        <dbReference type="Pfam" id="PF11760"/>
    </source>
</evidence>
<accession>A0A2M8Z2A0</accession>